<dbReference type="Gene3D" id="3.90.280.10">
    <property type="entry name" value="PEBP-like"/>
    <property type="match status" value="1"/>
</dbReference>
<dbReference type="EnsemblBacteria" id="CAC12212">
    <property type="protein sequence ID" value="CAC12212"/>
    <property type="gene ID" value="CAC12212"/>
</dbReference>
<dbReference type="RefSeq" id="WP_010901494.1">
    <property type="nucleotide sequence ID" value="NC_002578.1"/>
</dbReference>
<dbReference type="CDD" id="cd00865">
    <property type="entry name" value="PEBP_bact_arch"/>
    <property type="match status" value="1"/>
</dbReference>
<gene>
    <name evidence="1" type="ordered locus">Ta1084</name>
</gene>
<protein>
    <submittedName>
        <fullName evidence="1">Uncharacterized protein</fullName>
    </submittedName>
</protein>
<dbReference type="InterPro" id="IPR036610">
    <property type="entry name" value="PEBP-like_sf"/>
</dbReference>
<dbReference type="PaxDb" id="273075-Ta1084"/>
<accession>Q9HJ86</accession>
<reference evidence="1 2" key="1">
    <citation type="journal article" date="2000" name="Nature">
        <title>The genome sequence of the thermoacidophilic scavenger Thermoplasma acidophilum.</title>
        <authorList>
            <person name="Ruepp A."/>
            <person name="Graml W."/>
            <person name="Santos-Martinez M.L."/>
            <person name="Koretke K.K."/>
            <person name="Volker C."/>
            <person name="Mewes H.W."/>
            <person name="Frishman D."/>
            <person name="Stocker S."/>
            <person name="Lupas A.N."/>
            <person name="Baumeister W."/>
        </authorList>
    </citation>
    <scope>NUCLEOTIDE SEQUENCE [LARGE SCALE GENOMIC DNA]</scope>
    <source>
        <strain evidence="2">ATCC 25905 / DSM 1728 / JCM 9062 / NBRC 15155 / AMRC-C165</strain>
    </source>
</reference>
<dbReference type="PANTHER" id="PTHR30289">
    <property type="entry name" value="UNCHARACTERIZED PROTEIN YBCL-RELATED"/>
    <property type="match status" value="1"/>
</dbReference>
<dbReference type="EMBL" id="AL445066">
    <property type="protein sequence ID" value="CAC12212.1"/>
    <property type="molecule type" value="Genomic_DNA"/>
</dbReference>
<dbReference type="InterPro" id="IPR008914">
    <property type="entry name" value="PEBP"/>
</dbReference>
<dbReference type="eggNOG" id="arCOG04702">
    <property type="taxonomic scope" value="Archaea"/>
</dbReference>
<sequence length="161" mass="17508">MNRSYSDQAEVDCMEVKVEGFGKGSQIPVEYTCDGEDRMPAIAVEGFPSGTKSLALIVDDPDAPSGLFTHCIIYNIPTSVKVIDSSILKQTGVLSGVNDFGNKGYGGPCPPPGKPHRYYFKVLALDTTLTKAGMKRKDFDNAVRGHVLGQAEYMGTYLRKH</sequence>
<evidence type="ECO:0000313" key="1">
    <source>
        <dbReference type="EMBL" id="CAC12212.1"/>
    </source>
</evidence>
<proteinExistence type="predicted"/>
<name>Q9HJ86_THEAC</name>
<keyword evidence="2" id="KW-1185">Reference proteome</keyword>
<dbReference type="KEGG" id="tac:Ta1084"/>
<evidence type="ECO:0000313" key="2">
    <source>
        <dbReference type="Proteomes" id="UP000001024"/>
    </source>
</evidence>
<dbReference type="NCBIfam" id="TIGR00481">
    <property type="entry name" value="YbhB/YbcL family Raf kinase inhibitor-like protein"/>
    <property type="match status" value="1"/>
</dbReference>
<dbReference type="PANTHER" id="PTHR30289:SF1">
    <property type="entry name" value="PEBP (PHOSPHATIDYLETHANOLAMINE-BINDING PROTEIN) FAMILY PROTEIN"/>
    <property type="match status" value="1"/>
</dbReference>
<dbReference type="STRING" id="273075.gene:9572305"/>
<dbReference type="SUPFAM" id="SSF49777">
    <property type="entry name" value="PEBP-like"/>
    <property type="match status" value="1"/>
</dbReference>
<dbReference type="InParanoid" id="Q9HJ86"/>
<dbReference type="Pfam" id="PF01161">
    <property type="entry name" value="PBP"/>
    <property type="match status" value="1"/>
</dbReference>
<dbReference type="InterPro" id="IPR005247">
    <property type="entry name" value="YbhB_YbcL/LppC-like"/>
</dbReference>
<dbReference type="HOGENOM" id="CLU_083918_3_2_2"/>
<organism evidence="1 2">
    <name type="scientific">Thermoplasma acidophilum (strain ATCC 25905 / DSM 1728 / JCM 9062 / NBRC 15155 / AMRC-C165)</name>
    <dbReference type="NCBI Taxonomy" id="273075"/>
    <lineage>
        <taxon>Archaea</taxon>
        <taxon>Methanobacteriati</taxon>
        <taxon>Thermoplasmatota</taxon>
        <taxon>Thermoplasmata</taxon>
        <taxon>Thermoplasmatales</taxon>
        <taxon>Thermoplasmataceae</taxon>
        <taxon>Thermoplasma</taxon>
    </lineage>
</organism>
<dbReference type="Proteomes" id="UP000001024">
    <property type="component" value="Chromosome"/>
</dbReference>
<dbReference type="AlphaFoldDB" id="Q9HJ86"/>